<gene>
    <name evidence="6" type="primary">LOC120277385</name>
</gene>
<reference evidence="6" key="1">
    <citation type="submission" date="2025-08" db="UniProtKB">
        <authorList>
            <consortium name="RefSeq"/>
        </authorList>
    </citation>
    <scope>IDENTIFICATION</scope>
</reference>
<name>A0AB40CJZ3_DIOCR</name>
<evidence type="ECO:0000256" key="1">
    <source>
        <dbReference type="ARBA" id="ARBA00007692"/>
    </source>
</evidence>
<dbReference type="InterPro" id="IPR003690">
    <property type="entry name" value="MTERF"/>
</dbReference>
<dbReference type="FunFam" id="1.25.70.10:FF:000009">
    <property type="entry name" value="BnaA09g42960D protein"/>
    <property type="match status" value="1"/>
</dbReference>
<dbReference type="InterPro" id="IPR038538">
    <property type="entry name" value="MTERF_sf"/>
</dbReference>
<dbReference type="Gene3D" id="1.25.70.10">
    <property type="entry name" value="Transcription termination factor 3, mitochondrial"/>
    <property type="match status" value="1"/>
</dbReference>
<keyword evidence="3" id="KW-0809">Transit peptide</keyword>
<dbReference type="Pfam" id="PF02536">
    <property type="entry name" value="mTERF"/>
    <property type="match status" value="1"/>
</dbReference>
<evidence type="ECO:0000313" key="5">
    <source>
        <dbReference type="Proteomes" id="UP001515500"/>
    </source>
</evidence>
<dbReference type="RefSeq" id="XP_039140140.1">
    <property type="nucleotide sequence ID" value="XM_039284206.1"/>
</dbReference>
<feature type="region of interest" description="Disordered" evidence="4">
    <location>
        <begin position="596"/>
        <end position="627"/>
    </location>
</feature>
<dbReference type="AlphaFoldDB" id="A0AB40CJZ3"/>
<proteinExistence type="inferred from homology"/>
<dbReference type="PANTHER" id="PTHR13068">
    <property type="entry name" value="CGI-12 PROTEIN-RELATED"/>
    <property type="match status" value="1"/>
</dbReference>
<organism evidence="5 6">
    <name type="scientific">Dioscorea cayennensis subsp. rotundata</name>
    <name type="common">White Guinea yam</name>
    <name type="synonym">Dioscorea rotundata</name>
    <dbReference type="NCBI Taxonomy" id="55577"/>
    <lineage>
        <taxon>Eukaryota</taxon>
        <taxon>Viridiplantae</taxon>
        <taxon>Streptophyta</taxon>
        <taxon>Embryophyta</taxon>
        <taxon>Tracheophyta</taxon>
        <taxon>Spermatophyta</taxon>
        <taxon>Magnoliopsida</taxon>
        <taxon>Liliopsida</taxon>
        <taxon>Dioscoreales</taxon>
        <taxon>Dioscoreaceae</taxon>
        <taxon>Dioscorea</taxon>
    </lineage>
</organism>
<sequence>MLCFSSNVALLSNPNPNPNPFFAWRRRVFAVTCAVDPNAITPSPTPELEIHPLSRRQNQLLILDPDSQTKPRTNSHGCQETEEDLIKKKVIEEVSLATRRIPRFPGAIDRPDTQRLGPPPDLRRVLSGNDRTLKQALEVRRGVAAETLKFALRAGKLSIRYSDNLVSKLPGFVDRVVIGAAAMKENPELAHLSFNARAKKYIQDSGVVALVKWLKHNSMTYPQIGKLLCMSSGDLEPVRELVEWLKSIYVKGMCLGGVVTKAGPIWERNLEELEEIVNFLEKKRVRKEWIGYVVSRCPQLLGMTMDELKIRVRFYLDMGMSDNDFGTMVFDYPRALGYYSIEEMHSKVNYLKEFGLTTEDVGRLLAFKPQLMACSIEERWKPLVKYLYYLGIRRDGMRRMLLVRPVIFCVNIETMIAPKVRFLQDIGIKEEAIGGVLVKFPALLTYSLYKKIRPVVIFLMTKAGVTKEDIGKVIALDPPLVGCSITKKLDVNVKYFLSLGIRLRPLGAMIADFPMLLRYNLDILRPKYIYLRRTMVRPLRDLIEFPRFFSYSLEGRIIPRHKILVSNRINFKLRYMLASTDEDFNRRVHEAVERRQRFESGAKDDDHSCCDTPDDAETNSSILVSPQ</sequence>
<dbReference type="Proteomes" id="UP001515500">
    <property type="component" value="Chromosome 15"/>
</dbReference>
<dbReference type="SMART" id="SM00733">
    <property type="entry name" value="Mterf"/>
    <property type="match status" value="8"/>
</dbReference>
<protein>
    <submittedName>
        <fullName evidence="6">Transcription termination factor MTERF2, chloroplastic</fullName>
    </submittedName>
</protein>
<dbReference type="GO" id="GO:0006353">
    <property type="term" value="P:DNA-templated transcription termination"/>
    <property type="evidence" value="ECO:0007669"/>
    <property type="project" value="UniProtKB-KW"/>
</dbReference>
<keyword evidence="5" id="KW-1185">Reference proteome</keyword>
<keyword evidence="2" id="KW-0805">Transcription regulation</keyword>
<keyword evidence="2" id="KW-0806">Transcription termination</keyword>
<evidence type="ECO:0000313" key="6">
    <source>
        <dbReference type="RefSeq" id="XP_039140140.1"/>
    </source>
</evidence>
<dbReference type="PANTHER" id="PTHR13068:SF98">
    <property type="entry name" value="TRANSCRIPTION TERMINATION FACTOR MTERF2, CHLOROPLASTIC"/>
    <property type="match status" value="1"/>
</dbReference>
<accession>A0AB40CJZ3</accession>
<evidence type="ECO:0000256" key="3">
    <source>
        <dbReference type="ARBA" id="ARBA00022946"/>
    </source>
</evidence>
<dbReference type="GO" id="GO:0003676">
    <property type="term" value="F:nucleic acid binding"/>
    <property type="evidence" value="ECO:0007669"/>
    <property type="project" value="InterPro"/>
</dbReference>
<evidence type="ECO:0000256" key="2">
    <source>
        <dbReference type="ARBA" id="ARBA00022472"/>
    </source>
</evidence>
<dbReference type="GeneID" id="120277385"/>
<comment type="similarity">
    <text evidence="1">Belongs to the mTERF family.</text>
</comment>
<keyword evidence="2" id="KW-0804">Transcription</keyword>
<feature type="compositionally biased region" description="Polar residues" evidence="4">
    <location>
        <begin position="618"/>
        <end position="627"/>
    </location>
</feature>
<feature type="compositionally biased region" description="Basic and acidic residues" evidence="4">
    <location>
        <begin position="596"/>
        <end position="609"/>
    </location>
</feature>
<evidence type="ECO:0000256" key="4">
    <source>
        <dbReference type="SAM" id="MobiDB-lite"/>
    </source>
</evidence>
<dbReference type="GO" id="GO:0009507">
    <property type="term" value="C:chloroplast"/>
    <property type="evidence" value="ECO:0007669"/>
    <property type="project" value="EnsemblPlants"/>
</dbReference>